<keyword evidence="4 7" id="KW-0808">Transferase</keyword>
<dbReference type="PANTHER" id="PTHR43619:SF2">
    <property type="entry name" value="S-ADENOSYL-L-METHIONINE-DEPENDENT METHYLTRANSFERASES SUPERFAMILY PROTEIN"/>
    <property type="match status" value="1"/>
</dbReference>
<dbReference type="OrthoDB" id="9806164at2"/>
<reference evidence="7 8" key="1">
    <citation type="submission" date="2019-07" db="EMBL/GenBank/DDBJ databases">
        <title>New species of Amycolatopsis and Streptomyces.</title>
        <authorList>
            <person name="Duangmal K."/>
            <person name="Teo W.F.A."/>
            <person name="Lipun K."/>
        </authorList>
    </citation>
    <scope>NUCLEOTIDE SEQUENCE [LARGE SCALE GENOMIC DNA]</scope>
    <source>
        <strain evidence="7 8">JCM 30562</strain>
    </source>
</reference>
<keyword evidence="8" id="KW-1185">Reference proteome</keyword>
<dbReference type="GO" id="GO:0008168">
    <property type="term" value="F:methyltransferase activity"/>
    <property type="evidence" value="ECO:0007669"/>
    <property type="project" value="UniProtKB-UniRule"/>
</dbReference>
<dbReference type="SUPFAM" id="SSF53335">
    <property type="entry name" value="S-adenosyl-L-methionine-dependent methyltransferases"/>
    <property type="match status" value="1"/>
</dbReference>
<dbReference type="NCBIfam" id="TIGR00027">
    <property type="entry name" value="mthyl_TIGR00027"/>
    <property type="match status" value="1"/>
</dbReference>
<keyword evidence="5 6" id="KW-0949">S-adenosyl-L-methionine</keyword>
<dbReference type="EC" id="2.1.1.-" evidence="6"/>
<gene>
    <name evidence="7" type="ORF">FNH06_17215</name>
</gene>
<comment type="caution">
    <text evidence="7">The sequence shown here is derived from an EMBL/GenBank/DDBJ whole genome shotgun (WGS) entry which is preliminary data.</text>
</comment>
<comment type="function">
    <text evidence="1 6">Exhibits S-adenosyl-L-methionine-dependent methyltransferase activity.</text>
</comment>
<evidence type="ECO:0000256" key="2">
    <source>
        <dbReference type="ARBA" id="ARBA00008138"/>
    </source>
</evidence>
<dbReference type="Proteomes" id="UP000318578">
    <property type="component" value="Unassembled WGS sequence"/>
</dbReference>
<protein>
    <recommendedName>
        <fullName evidence="6">S-adenosyl-L-methionine-dependent methyltransferase</fullName>
        <ecNumber evidence="6">2.1.1.-</ecNumber>
    </recommendedName>
</protein>
<sequence length="302" mass="33127">MSSLGAMGVKRVTAPEGVRATALLTAYARAQETARPDRLFDDPWARLFIAEATAFTGAGLPRIGMARDDKVSPLWAAFSSYFTLRTPFYDEHILRAVAAGARQVVLVAASMDTRPYRLALPPDTTVFELDNASVLDFKDAVLSRHHARASCRRVPIGVDLRADWSGDLLAAGFRPGEPVVWVAEGLLMYLTTGDSERLLAAVTAQSRGRAWLLTEYPERVVDEATMTSRATDEAERVSAMMMANLVRRGPDTEPAPWVARHGWTAEVTDIAAETRRHGRPVPDVFDHGAPDRVGVWLLSATR</sequence>
<dbReference type="Gene3D" id="3.40.50.150">
    <property type="entry name" value="Vaccinia Virus protein VP39"/>
    <property type="match status" value="1"/>
</dbReference>
<evidence type="ECO:0000256" key="5">
    <source>
        <dbReference type="ARBA" id="ARBA00022691"/>
    </source>
</evidence>
<dbReference type="AlphaFoldDB" id="A0A558AAN2"/>
<dbReference type="PANTHER" id="PTHR43619">
    <property type="entry name" value="S-ADENOSYL-L-METHIONINE-DEPENDENT METHYLTRANSFERASE YKTD-RELATED"/>
    <property type="match status" value="1"/>
</dbReference>
<evidence type="ECO:0000256" key="6">
    <source>
        <dbReference type="RuleBase" id="RU362030"/>
    </source>
</evidence>
<dbReference type="RefSeq" id="WP_144639554.1">
    <property type="nucleotide sequence ID" value="NZ_CP090063.1"/>
</dbReference>
<dbReference type="GO" id="GO:0032259">
    <property type="term" value="P:methylation"/>
    <property type="evidence" value="ECO:0007669"/>
    <property type="project" value="UniProtKB-KW"/>
</dbReference>
<name>A0A558AAN2_9PSEU</name>
<comment type="similarity">
    <text evidence="2 6">Belongs to the UPF0677 family.</text>
</comment>
<evidence type="ECO:0000313" key="7">
    <source>
        <dbReference type="EMBL" id="TVT21313.1"/>
    </source>
</evidence>
<organism evidence="7 8">
    <name type="scientific">Amycolatopsis acidiphila</name>
    <dbReference type="NCBI Taxonomy" id="715473"/>
    <lineage>
        <taxon>Bacteria</taxon>
        <taxon>Bacillati</taxon>
        <taxon>Actinomycetota</taxon>
        <taxon>Actinomycetes</taxon>
        <taxon>Pseudonocardiales</taxon>
        <taxon>Pseudonocardiaceae</taxon>
        <taxon>Amycolatopsis</taxon>
    </lineage>
</organism>
<evidence type="ECO:0000313" key="8">
    <source>
        <dbReference type="Proteomes" id="UP000318578"/>
    </source>
</evidence>
<keyword evidence="3 6" id="KW-0489">Methyltransferase</keyword>
<dbReference type="InterPro" id="IPR011610">
    <property type="entry name" value="SAM_mthyl_Trfase_ML2640-like"/>
</dbReference>
<evidence type="ECO:0000256" key="3">
    <source>
        <dbReference type="ARBA" id="ARBA00022603"/>
    </source>
</evidence>
<proteinExistence type="inferred from homology"/>
<dbReference type="EMBL" id="VJZA01000027">
    <property type="protein sequence ID" value="TVT21313.1"/>
    <property type="molecule type" value="Genomic_DNA"/>
</dbReference>
<dbReference type="Pfam" id="PF04072">
    <property type="entry name" value="LCM"/>
    <property type="match status" value="1"/>
</dbReference>
<dbReference type="InterPro" id="IPR007213">
    <property type="entry name" value="Ppm1/Ppm2/Tcmp"/>
</dbReference>
<accession>A0A558AAN2</accession>
<evidence type="ECO:0000256" key="4">
    <source>
        <dbReference type="ARBA" id="ARBA00022679"/>
    </source>
</evidence>
<evidence type="ECO:0000256" key="1">
    <source>
        <dbReference type="ARBA" id="ARBA00003907"/>
    </source>
</evidence>
<dbReference type="InterPro" id="IPR029063">
    <property type="entry name" value="SAM-dependent_MTases_sf"/>
</dbReference>